<evidence type="ECO:0000256" key="4">
    <source>
        <dbReference type="ARBA" id="ARBA00022692"/>
    </source>
</evidence>
<feature type="transmembrane region" description="Helical" evidence="7">
    <location>
        <begin position="303"/>
        <end position="321"/>
    </location>
</feature>
<dbReference type="AlphaFoldDB" id="A0A8J7DHM0"/>
<keyword evidence="6 7" id="KW-0472">Membrane</keyword>
<evidence type="ECO:0000313" key="9">
    <source>
        <dbReference type="EMBL" id="MBE9024704.1"/>
    </source>
</evidence>
<evidence type="ECO:0000256" key="7">
    <source>
        <dbReference type="SAM" id="Phobius"/>
    </source>
</evidence>
<dbReference type="PANTHER" id="PTHR23513:SF11">
    <property type="entry name" value="STAPHYLOFERRIN A TRANSPORTER"/>
    <property type="match status" value="1"/>
</dbReference>
<gene>
    <name evidence="9" type="ORF">IQ276_20420</name>
</gene>
<dbReference type="EMBL" id="JADEXS010000302">
    <property type="protein sequence ID" value="MBE9024704.1"/>
    <property type="molecule type" value="Genomic_DNA"/>
</dbReference>
<feature type="transmembrane region" description="Helical" evidence="7">
    <location>
        <begin position="327"/>
        <end position="346"/>
    </location>
</feature>
<dbReference type="Proteomes" id="UP000622533">
    <property type="component" value="Unassembled WGS sequence"/>
</dbReference>
<feature type="transmembrane region" description="Helical" evidence="7">
    <location>
        <begin position="94"/>
        <end position="112"/>
    </location>
</feature>
<dbReference type="SUPFAM" id="SSF103473">
    <property type="entry name" value="MFS general substrate transporter"/>
    <property type="match status" value="1"/>
</dbReference>
<evidence type="ECO:0000256" key="1">
    <source>
        <dbReference type="ARBA" id="ARBA00004651"/>
    </source>
</evidence>
<sequence>MKIWNEQLGDRVSKIIYRYLPAFRWRNFRLFFGGQLLSMSGTFMTQQLTIPWLVYDLTQSAWLLGVAGFVQFLPTLLVIPFSGVLSDRWSRRDLLILVQILGISVSLALTILTFTNWITFPILLILSVLNGLLKGLDMPVRHTIVTETVDDRADWSNAIALNSVMLSSSLVLGPAMGGILIATLGVKYCFLYDTLSYIPAIFTLLAIRLQARSMQTLTNFRDTLEKMREGFEYVSKFQPIRAILLMLALHGLVGMSHVALMPIFAAKILNGDATTMAHLSTSAPIGSLFACLYLSFRRGIAGLERLIVASQISMAVSLIFFSLSRQVWLSVIILVFVGCFSILNITSSNMIIQNLVAEDKRGRVMSFYALAMVGTMPFGNLLAGTLAQNFGATNALIVCASMIILGALWFSAQLPVVSRWIAYETNRLSSR</sequence>
<keyword evidence="2" id="KW-0813">Transport</keyword>
<evidence type="ECO:0000313" key="10">
    <source>
        <dbReference type="Proteomes" id="UP000622533"/>
    </source>
</evidence>
<comment type="subcellular location">
    <subcellularLocation>
        <location evidence="1">Cell membrane</location>
        <topology evidence="1">Multi-pass membrane protein</topology>
    </subcellularLocation>
</comment>
<keyword evidence="3" id="KW-1003">Cell membrane</keyword>
<dbReference type="GO" id="GO:0005886">
    <property type="term" value="C:plasma membrane"/>
    <property type="evidence" value="ECO:0007669"/>
    <property type="project" value="UniProtKB-SubCell"/>
</dbReference>
<keyword evidence="5 7" id="KW-1133">Transmembrane helix</keyword>
<feature type="transmembrane region" description="Helical" evidence="7">
    <location>
        <begin position="276"/>
        <end position="296"/>
    </location>
</feature>
<organism evidence="9 10">
    <name type="scientific">Desmonostoc muscorum LEGE 12446</name>
    <dbReference type="NCBI Taxonomy" id="1828758"/>
    <lineage>
        <taxon>Bacteria</taxon>
        <taxon>Bacillati</taxon>
        <taxon>Cyanobacteriota</taxon>
        <taxon>Cyanophyceae</taxon>
        <taxon>Nostocales</taxon>
        <taxon>Nostocaceae</taxon>
        <taxon>Desmonostoc</taxon>
    </lineage>
</organism>
<dbReference type="InterPro" id="IPR020846">
    <property type="entry name" value="MFS_dom"/>
</dbReference>
<dbReference type="InterPro" id="IPR036259">
    <property type="entry name" value="MFS_trans_sf"/>
</dbReference>
<feature type="transmembrane region" description="Helical" evidence="7">
    <location>
        <begin position="367"/>
        <end position="386"/>
    </location>
</feature>
<feature type="transmembrane region" description="Helical" evidence="7">
    <location>
        <begin position="242"/>
        <end position="264"/>
    </location>
</feature>
<accession>A0A8J7DHM0</accession>
<name>A0A8J7DHM0_DESMC</name>
<evidence type="ECO:0000256" key="3">
    <source>
        <dbReference type="ARBA" id="ARBA00022475"/>
    </source>
</evidence>
<keyword evidence="10" id="KW-1185">Reference proteome</keyword>
<feature type="transmembrane region" description="Helical" evidence="7">
    <location>
        <begin position="157"/>
        <end position="182"/>
    </location>
</feature>
<dbReference type="Pfam" id="PF05977">
    <property type="entry name" value="MFS_3"/>
    <property type="match status" value="1"/>
</dbReference>
<feature type="transmembrane region" description="Helical" evidence="7">
    <location>
        <begin position="118"/>
        <end position="136"/>
    </location>
</feature>
<proteinExistence type="predicted"/>
<feature type="transmembrane region" description="Helical" evidence="7">
    <location>
        <begin position="392"/>
        <end position="410"/>
    </location>
</feature>
<keyword evidence="4 7" id="KW-0812">Transmembrane</keyword>
<feature type="domain" description="Major facilitator superfamily (MFS) profile" evidence="8">
    <location>
        <begin position="26"/>
        <end position="418"/>
    </location>
</feature>
<feature type="transmembrane region" description="Helical" evidence="7">
    <location>
        <begin position="30"/>
        <end position="55"/>
    </location>
</feature>
<feature type="transmembrane region" description="Helical" evidence="7">
    <location>
        <begin position="61"/>
        <end position="82"/>
    </location>
</feature>
<evidence type="ECO:0000259" key="8">
    <source>
        <dbReference type="PROSITE" id="PS50850"/>
    </source>
</evidence>
<reference evidence="9" key="1">
    <citation type="submission" date="2020-10" db="EMBL/GenBank/DDBJ databases">
        <authorList>
            <person name="Castelo-Branco R."/>
            <person name="Eusebio N."/>
            <person name="Adriana R."/>
            <person name="Vieira A."/>
            <person name="Brugerolle De Fraissinette N."/>
            <person name="Rezende De Castro R."/>
            <person name="Schneider M.P."/>
            <person name="Vasconcelos V."/>
            <person name="Leao P.N."/>
        </authorList>
    </citation>
    <scope>NUCLEOTIDE SEQUENCE</scope>
    <source>
        <strain evidence="9">LEGE 12446</strain>
    </source>
</reference>
<feature type="transmembrane region" description="Helical" evidence="7">
    <location>
        <begin position="194"/>
        <end position="211"/>
    </location>
</feature>
<evidence type="ECO:0000256" key="6">
    <source>
        <dbReference type="ARBA" id="ARBA00023136"/>
    </source>
</evidence>
<dbReference type="Gene3D" id="1.20.1250.20">
    <property type="entry name" value="MFS general substrate transporter like domains"/>
    <property type="match status" value="1"/>
</dbReference>
<dbReference type="GO" id="GO:0022857">
    <property type="term" value="F:transmembrane transporter activity"/>
    <property type="evidence" value="ECO:0007669"/>
    <property type="project" value="InterPro"/>
</dbReference>
<evidence type="ECO:0000256" key="5">
    <source>
        <dbReference type="ARBA" id="ARBA00022989"/>
    </source>
</evidence>
<dbReference type="InterPro" id="IPR010290">
    <property type="entry name" value="TM_effector"/>
</dbReference>
<comment type="caution">
    <text evidence="9">The sequence shown here is derived from an EMBL/GenBank/DDBJ whole genome shotgun (WGS) entry which is preliminary data.</text>
</comment>
<dbReference type="CDD" id="cd06173">
    <property type="entry name" value="MFS_MefA_like"/>
    <property type="match status" value="1"/>
</dbReference>
<dbReference type="PROSITE" id="PS50850">
    <property type="entry name" value="MFS"/>
    <property type="match status" value="1"/>
</dbReference>
<dbReference type="RefSeq" id="WP_193919272.1">
    <property type="nucleotide sequence ID" value="NZ_JADEXS020000001.1"/>
</dbReference>
<dbReference type="PANTHER" id="PTHR23513">
    <property type="entry name" value="INTEGRAL MEMBRANE EFFLUX PROTEIN-RELATED"/>
    <property type="match status" value="1"/>
</dbReference>
<evidence type="ECO:0000256" key="2">
    <source>
        <dbReference type="ARBA" id="ARBA00022448"/>
    </source>
</evidence>
<protein>
    <submittedName>
        <fullName evidence="9">MFS transporter</fullName>
    </submittedName>
</protein>